<evidence type="ECO:0000259" key="2">
    <source>
        <dbReference type="SMART" id="SM00382"/>
    </source>
</evidence>
<keyword evidence="4" id="KW-1185">Reference proteome</keyword>
<comment type="similarity">
    <text evidence="1">Belongs to the AAA ATPase family.</text>
</comment>
<dbReference type="Pfam" id="PF17862">
    <property type="entry name" value="AAA_lid_3"/>
    <property type="match status" value="1"/>
</dbReference>
<dbReference type="InterPro" id="IPR003960">
    <property type="entry name" value="ATPase_AAA_CS"/>
</dbReference>
<dbReference type="InterPro" id="IPR003593">
    <property type="entry name" value="AAA+_ATPase"/>
</dbReference>
<dbReference type="AlphaFoldDB" id="D8LWF0"/>
<dbReference type="GO" id="GO:0031593">
    <property type="term" value="F:polyubiquitin modification-dependent protein binding"/>
    <property type="evidence" value="ECO:0007669"/>
    <property type="project" value="TreeGrafter"/>
</dbReference>
<evidence type="ECO:0000313" key="3">
    <source>
        <dbReference type="EMBL" id="CBK20139.2"/>
    </source>
</evidence>
<protein>
    <recommendedName>
        <fullName evidence="2">AAA+ ATPase domain-containing protein</fullName>
    </recommendedName>
</protein>
<dbReference type="GO" id="GO:0051228">
    <property type="term" value="P:mitotic spindle disassembly"/>
    <property type="evidence" value="ECO:0007669"/>
    <property type="project" value="TreeGrafter"/>
</dbReference>
<dbReference type="PANTHER" id="PTHR23077:SF194">
    <property type="entry name" value="ATPASE FAMILY GENE 2 PROTEIN HOMOLOG B"/>
    <property type="match status" value="1"/>
</dbReference>
<dbReference type="GeneID" id="24917821"/>
<proteinExistence type="inferred from homology"/>
<dbReference type="InterPro" id="IPR003959">
    <property type="entry name" value="ATPase_AAA_core"/>
</dbReference>
<dbReference type="OrthoDB" id="2187at2759"/>
<dbReference type="OMA" id="NIESINW"/>
<dbReference type="GO" id="GO:0016887">
    <property type="term" value="F:ATP hydrolysis activity"/>
    <property type="evidence" value="ECO:0007669"/>
    <property type="project" value="InterPro"/>
</dbReference>
<dbReference type="PROSITE" id="PS00674">
    <property type="entry name" value="AAA"/>
    <property type="match status" value="1"/>
</dbReference>
<dbReference type="FunFam" id="3.40.50.300:FF:001440">
    <property type="entry name" value="ATPase, AAA family protein"/>
    <property type="match status" value="1"/>
</dbReference>
<dbReference type="RefSeq" id="XP_012894187.1">
    <property type="nucleotide sequence ID" value="XM_013038733.1"/>
</dbReference>
<keyword evidence="1" id="KW-0067">ATP-binding</keyword>
<keyword evidence="1" id="KW-0547">Nucleotide-binding</keyword>
<organism evidence="3">
    <name type="scientific">Blastocystis hominis</name>
    <dbReference type="NCBI Taxonomy" id="12968"/>
    <lineage>
        <taxon>Eukaryota</taxon>
        <taxon>Sar</taxon>
        <taxon>Stramenopiles</taxon>
        <taxon>Bigyra</taxon>
        <taxon>Opalozoa</taxon>
        <taxon>Opalinata</taxon>
        <taxon>Blastocystidae</taxon>
        <taxon>Blastocystis</taxon>
    </lineage>
</organism>
<dbReference type="GO" id="GO:0005829">
    <property type="term" value="C:cytosol"/>
    <property type="evidence" value="ECO:0007669"/>
    <property type="project" value="TreeGrafter"/>
</dbReference>
<dbReference type="Gene3D" id="3.40.50.300">
    <property type="entry name" value="P-loop containing nucleotide triphosphate hydrolases"/>
    <property type="match status" value="1"/>
</dbReference>
<accession>D8LWF0</accession>
<dbReference type="Gene3D" id="1.10.8.60">
    <property type="match status" value="1"/>
</dbReference>
<dbReference type="Proteomes" id="UP000008312">
    <property type="component" value="Unassembled WGS sequence"/>
</dbReference>
<dbReference type="SUPFAM" id="SSF52540">
    <property type="entry name" value="P-loop containing nucleoside triphosphate hydrolases"/>
    <property type="match status" value="1"/>
</dbReference>
<dbReference type="SMART" id="SM00382">
    <property type="entry name" value="AAA"/>
    <property type="match status" value="1"/>
</dbReference>
<gene>
    <name evidence="3" type="ORF">GSBLH_T00000514001</name>
</gene>
<dbReference type="EMBL" id="FN668638">
    <property type="protein sequence ID" value="CBK20139.2"/>
    <property type="molecule type" value="Genomic_DNA"/>
</dbReference>
<dbReference type="GO" id="GO:0034098">
    <property type="term" value="C:VCP-NPL4-UFD1 AAA ATPase complex"/>
    <property type="evidence" value="ECO:0007669"/>
    <property type="project" value="TreeGrafter"/>
</dbReference>
<feature type="domain" description="AAA+ ATPase" evidence="2">
    <location>
        <begin position="46"/>
        <end position="184"/>
    </location>
</feature>
<name>D8LWF0_BLAHO</name>
<dbReference type="GO" id="GO:0005634">
    <property type="term" value="C:nucleus"/>
    <property type="evidence" value="ECO:0007669"/>
    <property type="project" value="TreeGrafter"/>
</dbReference>
<dbReference type="GO" id="GO:0030970">
    <property type="term" value="P:retrograde protein transport, ER to cytosol"/>
    <property type="evidence" value="ECO:0007669"/>
    <property type="project" value="TreeGrafter"/>
</dbReference>
<dbReference type="PANTHER" id="PTHR23077">
    <property type="entry name" value="AAA-FAMILY ATPASE"/>
    <property type="match status" value="1"/>
</dbReference>
<dbReference type="GO" id="GO:0097352">
    <property type="term" value="P:autophagosome maturation"/>
    <property type="evidence" value="ECO:0007669"/>
    <property type="project" value="TreeGrafter"/>
</dbReference>
<evidence type="ECO:0000256" key="1">
    <source>
        <dbReference type="RuleBase" id="RU003651"/>
    </source>
</evidence>
<dbReference type="InterPro" id="IPR027417">
    <property type="entry name" value="P-loop_NTPase"/>
</dbReference>
<dbReference type="InterPro" id="IPR050168">
    <property type="entry name" value="AAA_ATPase_domain"/>
</dbReference>
<dbReference type="InterPro" id="IPR041569">
    <property type="entry name" value="AAA_lid_3"/>
</dbReference>
<reference evidence="3" key="1">
    <citation type="submission" date="2010-02" db="EMBL/GenBank/DDBJ databases">
        <title>Sequencing and annotation of the Blastocystis hominis genome.</title>
        <authorList>
            <person name="Wincker P."/>
        </authorList>
    </citation>
    <scope>NUCLEOTIDE SEQUENCE</scope>
    <source>
        <strain evidence="3">Singapore isolate B</strain>
    </source>
</reference>
<dbReference type="Pfam" id="PF00004">
    <property type="entry name" value="AAA"/>
    <property type="match status" value="1"/>
</dbReference>
<dbReference type="InParanoid" id="D8LWF0"/>
<sequence length="277" mass="31271">MKNEEKVAGIDWKQIGGMDAIKTQLQKYIEWPFRYKTQFQRFHLAPPRGILLYGPPGCAKTTLARAIASEAHASFWTLNTSQVFTPYVGESEFIIRSLFQRARAATPAVVFLDEIDALVCKRSLAGGDDVVQSRVMATFLTEMDGIENSDGIIVIGATNRPDMIDDALLRPGRLGELIYVPPPDLETRKKIFEVYTSRIHVDESVDLDELAEKTNGFSGADIESVCREAVYEALRRDINTQFITREMLLCSIAKTKPSITEDMITHYTEFQNAFYQE</sequence>
<evidence type="ECO:0000313" key="4">
    <source>
        <dbReference type="Proteomes" id="UP000008312"/>
    </source>
</evidence>
<dbReference type="GO" id="GO:0005524">
    <property type="term" value="F:ATP binding"/>
    <property type="evidence" value="ECO:0007669"/>
    <property type="project" value="UniProtKB-KW"/>
</dbReference>